<name>A0ABQ0JX90_9BACT</name>
<protein>
    <submittedName>
        <fullName evidence="2">Uncharacterized protein</fullName>
    </submittedName>
</protein>
<gene>
    <name evidence="2" type="ORF">BROSI_A1850</name>
</gene>
<comment type="caution">
    <text evidence="2">The sequence shown here is derived from an EMBL/GenBank/DDBJ whole genome shotgun (WGS) entry which is preliminary data.</text>
</comment>
<organism evidence="2 3">
    <name type="scientific">Candidatus Brocadia sinica JPN1</name>
    <dbReference type="NCBI Taxonomy" id="1197129"/>
    <lineage>
        <taxon>Bacteria</taxon>
        <taxon>Pseudomonadati</taxon>
        <taxon>Planctomycetota</taxon>
        <taxon>Candidatus Brocadiia</taxon>
        <taxon>Candidatus Brocadiales</taxon>
        <taxon>Candidatus Brocadiaceae</taxon>
        <taxon>Candidatus Brocadia</taxon>
    </lineage>
</organism>
<evidence type="ECO:0000313" key="3">
    <source>
        <dbReference type="Proteomes" id="UP000032309"/>
    </source>
</evidence>
<dbReference type="Proteomes" id="UP000032309">
    <property type="component" value="Unassembled WGS sequence"/>
</dbReference>
<reference evidence="3" key="1">
    <citation type="journal article" date="2015" name="Genome Announc.">
        <title>Draft Genome Sequence of an Anaerobic Ammonium-Oxidizing Bacterium, "Candidatus Brocadia sinica".</title>
        <authorList>
            <person name="Oshiki M."/>
            <person name="Shinyako-Hata K."/>
            <person name="Satoh H."/>
            <person name="Okabe S."/>
        </authorList>
    </citation>
    <scope>NUCLEOTIDE SEQUENCE [LARGE SCALE GENOMIC DNA]</scope>
    <source>
        <strain evidence="3">JPN1</strain>
    </source>
</reference>
<evidence type="ECO:0000256" key="1">
    <source>
        <dbReference type="SAM" id="MobiDB-lite"/>
    </source>
</evidence>
<dbReference type="EMBL" id="BAFN01000001">
    <property type="protein sequence ID" value="GAN33331.1"/>
    <property type="molecule type" value="Genomic_DNA"/>
</dbReference>
<keyword evidence="3" id="KW-1185">Reference proteome</keyword>
<sequence length="80" mass="8473">MGDAGHVSDTVSPASFGVSKAMNSVGGMRKSGDCAKIIRGEKNTIRIIPAIKKNFLTTDIVIRLKNIGNHSDGNESHCTC</sequence>
<evidence type="ECO:0000313" key="2">
    <source>
        <dbReference type="EMBL" id="GAN33331.1"/>
    </source>
</evidence>
<accession>A0ABQ0JX90</accession>
<feature type="region of interest" description="Disordered" evidence="1">
    <location>
        <begin position="1"/>
        <end position="27"/>
    </location>
</feature>
<proteinExistence type="predicted"/>